<dbReference type="PANTHER" id="PTHR42799:SF2">
    <property type="entry name" value="MITOCHONDRIAL PEPTIDE METHIONINE SULFOXIDE REDUCTASE"/>
    <property type="match status" value="1"/>
</dbReference>
<keyword evidence="1 6" id="KW-0560">Oxidoreductase</keyword>
<dbReference type="AlphaFoldDB" id="A0A2K2FM16"/>
<dbReference type="HAMAP" id="MF_01400">
    <property type="entry name" value="MsrB"/>
    <property type="match status" value="1"/>
</dbReference>
<name>A0A2K2FM16_9CLOT</name>
<dbReference type="EC" id="1.8.4.11" evidence="7"/>
<gene>
    <name evidence="7" type="primary">msrA</name>
    <name evidence="6" type="synonym">msrB</name>
    <name evidence="9" type="ORF">CDQ84_07660</name>
</gene>
<dbReference type="HAMAP" id="MF_01401">
    <property type="entry name" value="MsrA"/>
    <property type="match status" value="1"/>
</dbReference>
<dbReference type="GO" id="GO:0008113">
    <property type="term" value="F:peptide-methionine (S)-S-oxide reductase activity"/>
    <property type="evidence" value="ECO:0007669"/>
    <property type="project" value="UniProtKB-UniRule"/>
</dbReference>
<dbReference type="EC" id="1.8.4.12" evidence="6"/>
<evidence type="ECO:0000256" key="5">
    <source>
        <dbReference type="ARBA" id="ARBA00048782"/>
    </source>
</evidence>
<dbReference type="FunFam" id="2.170.150.20:FF:000003">
    <property type="entry name" value="Peptide methionine sulfoxide reductase MsrB"/>
    <property type="match status" value="1"/>
</dbReference>
<evidence type="ECO:0000256" key="3">
    <source>
        <dbReference type="ARBA" id="ARBA00047806"/>
    </source>
</evidence>
<dbReference type="Gene3D" id="3.30.1060.10">
    <property type="entry name" value="Peptide methionine sulphoxide reductase MsrA"/>
    <property type="match status" value="1"/>
</dbReference>
<dbReference type="Pfam" id="PF01625">
    <property type="entry name" value="PMSR"/>
    <property type="match status" value="1"/>
</dbReference>
<dbReference type="NCBIfam" id="TIGR00401">
    <property type="entry name" value="msrA"/>
    <property type="match status" value="1"/>
</dbReference>
<feature type="active site" description="Nucleophile" evidence="6">
    <location>
        <position position="294"/>
    </location>
</feature>
<evidence type="ECO:0000313" key="10">
    <source>
        <dbReference type="Proteomes" id="UP000236151"/>
    </source>
</evidence>
<dbReference type="PROSITE" id="PS51790">
    <property type="entry name" value="MSRB"/>
    <property type="match status" value="1"/>
</dbReference>
<protein>
    <recommendedName>
        <fullName evidence="6 7">Multifunctional fusion protein</fullName>
    </recommendedName>
    <domain>
        <recommendedName>
            <fullName evidence="7">Peptide methionine sulfoxide reductase MsrA</fullName>
            <shortName evidence="7">Protein-methionine-S-oxide reductase</shortName>
            <ecNumber evidence="7">1.8.4.11</ecNumber>
        </recommendedName>
        <alternativeName>
            <fullName evidence="7">Peptide-methionine (S)-S-oxide reductase</fullName>
            <shortName evidence="7">Peptide Met(O) reductase</shortName>
        </alternativeName>
    </domain>
    <domain>
        <recommendedName>
            <fullName evidence="6">Peptide methionine sulfoxide reductase MsrB</fullName>
            <ecNumber evidence="6">1.8.4.12</ecNumber>
        </recommendedName>
        <alternativeName>
            <fullName evidence="6">Peptide-methionine (R)-S-oxide reductase</fullName>
        </alternativeName>
    </domain>
</protein>
<evidence type="ECO:0000256" key="4">
    <source>
        <dbReference type="ARBA" id="ARBA00048488"/>
    </source>
</evidence>
<dbReference type="KEGG" id="cthd:CDO33_05345"/>
<dbReference type="InterPro" id="IPR050162">
    <property type="entry name" value="MsrA_MetSO_reductase"/>
</dbReference>
<comment type="catalytic activity">
    <reaction evidence="3 7">
        <text>L-methionyl-[protein] + [thioredoxin]-disulfide + H2O = L-methionyl-(S)-S-oxide-[protein] + [thioredoxin]-dithiol</text>
        <dbReference type="Rhea" id="RHEA:14217"/>
        <dbReference type="Rhea" id="RHEA-COMP:10698"/>
        <dbReference type="Rhea" id="RHEA-COMP:10700"/>
        <dbReference type="Rhea" id="RHEA-COMP:12313"/>
        <dbReference type="Rhea" id="RHEA-COMP:12315"/>
        <dbReference type="ChEBI" id="CHEBI:15377"/>
        <dbReference type="ChEBI" id="CHEBI:16044"/>
        <dbReference type="ChEBI" id="CHEBI:29950"/>
        <dbReference type="ChEBI" id="CHEBI:44120"/>
        <dbReference type="ChEBI" id="CHEBI:50058"/>
        <dbReference type="EC" id="1.8.4.11"/>
    </reaction>
</comment>
<reference evidence="9 10" key="1">
    <citation type="submission" date="2017-06" db="EMBL/GenBank/DDBJ databases">
        <title>Investigating the central metabolism of Clostridium thermosuccinogenes.</title>
        <authorList>
            <person name="Koendjbiharie J.G."/>
            <person name="van Kranenburg R."/>
        </authorList>
    </citation>
    <scope>NUCLEOTIDE SEQUENCE [LARGE SCALE GENOMIC DNA]</scope>
    <source>
        <strain evidence="9 10">DSM 5806</strain>
    </source>
</reference>
<proteinExistence type="inferred from homology"/>
<feature type="domain" description="MsrB" evidence="8">
    <location>
        <begin position="182"/>
        <end position="305"/>
    </location>
</feature>
<organism evidence="9 10">
    <name type="scientific">Clostridium thermosuccinogenes</name>
    <dbReference type="NCBI Taxonomy" id="84032"/>
    <lineage>
        <taxon>Bacteria</taxon>
        <taxon>Bacillati</taxon>
        <taxon>Bacillota</taxon>
        <taxon>Clostridia</taxon>
        <taxon>Eubacteriales</taxon>
        <taxon>Clostridiaceae</taxon>
        <taxon>Clostridium</taxon>
    </lineage>
</organism>
<feature type="active site" evidence="7">
    <location>
        <position position="15"/>
    </location>
</feature>
<dbReference type="InterPro" id="IPR002569">
    <property type="entry name" value="Met_Sox_Rdtase_MsrA_dom"/>
</dbReference>
<dbReference type="Gene3D" id="2.170.150.20">
    <property type="entry name" value="Peptide methionine sulfoxide reductase"/>
    <property type="match status" value="1"/>
</dbReference>
<dbReference type="SUPFAM" id="SSF55068">
    <property type="entry name" value="Peptide methionine sulfoxide reductase"/>
    <property type="match status" value="1"/>
</dbReference>
<dbReference type="Pfam" id="PF01641">
    <property type="entry name" value="SelR"/>
    <property type="match status" value="1"/>
</dbReference>
<evidence type="ECO:0000256" key="2">
    <source>
        <dbReference type="ARBA" id="ARBA00023268"/>
    </source>
</evidence>
<dbReference type="GO" id="GO:0033743">
    <property type="term" value="F:peptide-methionine (R)-S-oxide reductase activity"/>
    <property type="evidence" value="ECO:0007669"/>
    <property type="project" value="UniProtKB-UniRule"/>
</dbReference>
<evidence type="ECO:0000256" key="7">
    <source>
        <dbReference type="HAMAP-Rule" id="MF_01401"/>
    </source>
</evidence>
<keyword evidence="2" id="KW-0511">Multifunctional enzyme</keyword>
<dbReference type="InterPro" id="IPR002579">
    <property type="entry name" value="Met_Sox_Rdtase_MsrB_dom"/>
</dbReference>
<evidence type="ECO:0000256" key="1">
    <source>
        <dbReference type="ARBA" id="ARBA00023002"/>
    </source>
</evidence>
<dbReference type="GO" id="GO:0005737">
    <property type="term" value="C:cytoplasm"/>
    <property type="evidence" value="ECO:0007669"/>
    <property type="project" value="TreeGrafter"/>
</dbReference>
<comment type="function">
    <text evidence="7">Has an important function as a repair enzyme for proteins that have been inactivated by oxidation. Catalyzes the reversible oxidation-reduction of methionine sulfoxide in proteins to methionine.</text>
</comment>
<comment type="caution">
    <text evidence="6">Lacks conserved residue(s) required for the propagation of feature annotation.</text>
</comment>
<dbReference type="OrthoDB" id="4174719at2"/>
<dbReference type="InterPro" id="IPR036509">
    <property type="entry name" value="Met_Sox_Rdtase_MsrA_sf"/>
</dbReference>
<dbReference type="SUPFAM" id="SSF51316">
    <property type="entry name" value="Mss4-like"/>
    <property type="match status" value="1"/>
</dbReference>
<dbReference type="NCBIfam" id="TIGR00357">
    <property type="entry name" value="peptide-methionine (R)-S-oxide reductase MsrB"/>
    <property type="match status" value="1"/>
</dbReference>
<evidence type="ECO:0000256" key="6">
    <source>
        <dbReference type="HAMAP-Rule" id="MF_01400"/>
    </source>
</evidence>
<evidence type="ECO:0000313" key="9">
    <source>
        <dbReference type="EMBL" id="PNT99830.1"/>
    </source>
</evidence>
<comment type="catalytic activity">
    <reaction evidence="4 6">
        <text>L-methionyl-[protein] + [thioredoxin]-disulfide + H2O = L-methionyl-(R)-S-oxide-[protein] + [thioredoxin]-dithiol</text>
        <dbReference type="Rhea" id="RHEA:24164"/>
        <dbReference type="Rhea" id="RHEA-COMP:10698"/>
        <dbReference type="Rhea" id="RHEA-COMP:10700"/>
        <dbReference type="Rhea" id="RHEA-COMP:12313"/>
        <dbReference type="Rhea" id="RHEA-COMP:12314"/>
        <dbReference type="ChEBI" id="CHEBI:15377"/>
        <dbReference type="ChEBI" id="CHEBI:16044"/>
        <dbReference type="ChEBI" id="CHEBI:29950"/>
        <dbReference type="ChEBI" id="CHEBI:45764"/>
        <dbReference type="ChEBI" id="CHEBI:50058"/>
        <dbReference type="EC" id="1.8.4.12"/>
    </reaction>
</comment>
<dbReference type="Proteomes" id="UP000236151">
    <property type="component" value="Unassembled WGS sequence"/>
</dbReference>
<sequence>MDNKKVKVIYLAGGCFWGTEKYLSQIYGVLETEVGYANGNTENPTYEDVCHKNTGHAETVKVLYDPEKISLEFLLQLFYDSIDPTSINHQGGDWGTQYRTGIYYVDEEDREIIQKSIDELQKKYKKKIAIQVQPLENYYPAEEYHQKYLDKNPSGYCHISRDKFEKARQAREIPVKYEPLSKDALKNKLSELQYNVTQNAATEPPFENEYYDNFEEGIYVDITTGEPLFSSRDKFDSGCGWPSFSKPINDDLIKEIPDYSYGMSRTEVRSKTGDAHLGHVFNDGPAEKGGLRYCINSAALEFIPKSQMEERGYGYLLSIFEN</sequence>
<dbReference type="EMBL" id="NIOJ01000015">
    <property type="protein sequence ID" value="PNT99830.1"/>
    <property type="molecule type" value="Genomic_DNA"/>
</dbReference>
<comment type="similarity">
    <text evidence="6">Belongs to the MsrB Met sulfoxide reductase family.</text>
</comment>
<comment type="caution">
    <text evidence="9">The sequence shown here is derived from an EMBL/GenBank/DDBJ whole genome shotgun (WGS) entry which is preliminary data.</text>
</comment>
<dbReference type="GO" id="GO:0033744">
    <property type="term" value="F:L-methionine:thioredoxin-disulfide S-oxidoreductase activity"/>
    <property type="evidence" value="ECO:0007669"/>
    <property type="project" value="RHEA"/>
</dbReference>
<comment type="catalytic activity">
    <reaction evidence="5 7">
        <text>[thioredoxin]-disulfide + L-methionine + H2O = L-methionine (S)-S-oxide + [thioredoxin]-dithiol</text>
        <dbReference type="Rhea" id="RHEA:19993"/>
        <dbReference type="Rhea" id="RHEA-COMP:10698"/>
        <dbReference type="Rhea" id="RHEA-COMP:10700"/>
        <dbReference type="ChEBI" id="CHEBI:15377"/>
        <dbReference type="ChEBI" id="CHEBI:29950"/>
        <dbReference type="ChEBI" id="CHEBI:50058"/>
        <dbReference type="ChEBI" id="CHEBI:57844"/>
        <dbReference type="ChEBI" id="CHEBI:58772"/>
        <dbReference type="EC" id="1.8.4.11"/>
    </reaction>
</comment>
<evidence type="ECO:0000259" key="8">
    <source>
        <dbReference type="PROSITE" id="PS51790"/>
    </source>
</evidence>
<keyword evidence="10" id="KW-1185">Reference proteome</keyword>
<comment type="similarity">
    <text evidence="7">Belongs to the MsrA Met sulfoxide reductase family.</text>
</comment>
<dbReference type="PANTHER" id="PTHR42799">
    <property type="entry name" value="MITOCHONDRIAL PEPTIDE METHIONINE SULFOXIDE REDUCTASE"/>
    <property type="match status" value="1"/>
</dbReference>
<dbReference type="GO" id="GO:0034599">
    <property type="term" value="P:cellular response to oxidative stress"/>
    <property type="evidence" value="ECO:0007669"/>
    <property type="project" value="TreeGrafter"/>
</dbReference>
<dbReference type="RefSeq" id="WP_103081140.1">
    <property type="nucleotide sequence ID" value="NZ_CP021850.1"/>
</dbReference>
<accession>A0A2K2FM16</accession>
<dbReference type="InterPro" id="IPR011057">
    <property type="entry name" value="Mss4-like_sf"/>
</dbReference>